<keyword evidence="3" id="KW-1185">Reference proteome</keyword>
<accession>A0A3S4VUI3</accession>
<dbReference type="KEGG" id="tbw:NCTC13354_01724"/>
<organism evidence="2 3">
    <name type="scientific">Trueperella bialowiezensis</name>
    <dbReference type="NCBI Taxonomy" id="312285"/>
    <lineage>
        <taxon>Bacteria</taxon>
        <taxon>Bacillati</taxon>
        <taxon>Actinomycetota</taxon>
        <taxon>Actinomycetes</taxon>
        <taxon>Actinomycetales</taxon>
        <taxon>Actinomycetaceae</taxon>
        <taxon>Trueperella</taxon>
    </lineage>
</organism>
<dbReference type="OrthoDB" id="8481541at2"/>
<gene>
    <name evidence="2" type="ORF">NCTC13354_01724</name>
</gene>
<dbReference type="AlphaFoldDB" id="A0A3S4VUI3"/>
<proteinExistence type="predicted"/>
<feature type="compositionally biased region" description="Basic and acidic residues" evidence="1">
    <location>
        <begin position="33"/>
        <end position="48"/>
    </location>
</feature>
<reference evidence="2 3" key="1">
    <citation type="submission" date="2018-12" db="EMBL/GenBank/DDBJ databases">
        <authorList>
            <consortium name="Pathogen Informatics"/>
        </authorList>
    </citation>
    <scope>NUCLEOTIDE SEQUENCE [LARGE SCALE GENOMIC DNA]</scope>
    <source>
        <strain evidence="2 3">NCTC13354</strain>
    </source>
</reference>
<evidence type="ECO:0000256" key="1">
    <source>
        <dbReference type="SAM" id="MobiDB-lite"/>
    </source>
</evidence>
<feature type="region of interest" description="Disordered" evidence="1">
    <location>
        <begin position="1"/>
        <end position="48"/>
    </location>
</feature>
<dbReference type="Pfam" id="PF11238">
    <property type="entry name" value="DUF3039"/>
    <property type="match status" value="1"/>
</dbReference>
<dbReference type="Proteomes" id="UP000269542">
    <property type="component" value="Chromosome"/>
</dbReference>
<name>A0A3S4VUI3_9ACTO</name>
<feature type="compositionally biased region" description="Gly residues" evidence="1">
    <location>
        <begin position="111"/>
        <end position="125"/>
    </location>
</feature>
<dbReference type="RefSeq" id="WP_126417041.1">
    <property type="nucleotide sequence ID" value="NZ_LR134476.1"/>
</dbReference>
<dbReference type="EMBL" id="LR134476">
    <property type="protein sequence ID" value="VEI13997.1"/>
    <property type="molecule type" value="Genomic_DNA"/>
</dbReference>
<evidence type="ECO:0000313" key="3">
    <source>
        <dbReference type="Proteomes" id="UP000269542"/>
    </source>
</evidence>
<evidence type="ECO:0000313" key="2">
    <source>
        <dbReference type="EMBL" id="VEI13997.1"/>
    </source>
</evidence>
<feature type="region of interest" description="Disordered" evidence="1">
    <location>
        <begin position="102"/>
        <end position="125"/>
    </location>
</feature>
<sequence length="125" mass="12985">MSNDPHSDPQAPSGPGQPDAPSLQPEGTTATLERTREQREPGDEDRYAHYVRKDRIMRSAVEGGPVVALCGKIWTPVRNPDKYPLCPTCKAIYDGIGSGDGAWPFGPNPPGGGAGGTGGSGQGDA</sequence>
<protein>
    <submittedName>
        <fullName evidence="2">Protein of uncharacterized function (DUF3039)</fullName>
    </submittedName>
</protein>
<dbReference type="InterPro" id="IPR021400">
    <property type="entry name" value="DUF3039"/>
</dbReference>